<evidence type="ECO:0000313" key="2">
    <source>
        <dbReference type="EMBL" id="CAB1449857.1"/>
    </source>
</evidence>
<organism evidence="2 3">
    <name type="scientific">Pleuronectes platessa</name>
    <name type="common">European plaice</name>
    <dbReference type="NCBI Taxonomy" id="8262"/>
    <lineage>
        <taxon>Eukaryota</taxon>
        <taxon>Metazoa</taxon>
        <taxon>Chordata</taxon>
        <taxon>Craniata</taxon>
        <taxon>Vertebrata</taxon>
        <taxon>Euteleostomi</taxon>
        <taxon>Actinopterygii</taxon>
        <taxon>Neopterygii</taxon>
        <taxon>Teleostei</taxon>
        <taxon>Neoteleostei</taxon>
        <taxon>Acanthomorphata</taxon>
        <taxon>Carangaria</taxon>
        <taxon>Pleuronectiformes</taxon>
        <taxon>Pleuronectoidei</taxon>
        <taxon>Pleuronectidae</taxon>
        <taxon>Pleuronectes</taxon>
    </lineage>
</organism>
<name>A0A9N7VC30_PLEPL</name>
<comment type="caution">
    <text evidence="2">The sequence shown here is derived from an EMBL/GenBank/DDBJ whole genome shotgun (WGS) entry which is preliminary data.</text>
</comment>
<proteinExistence type="predicted"/>
<evidence type="ECO:0000313" key="3">
    <source>
        <dbReference type="Proteomes" id="UP001153269"/>
    </source>
</evidence>
<reference evidence="2" key="1">
    <citation type="submission" date="2020-03" db="EMBL/GenBank/DDBJ databases">
        <authorList>
            <person name="Weist P."/>
        </authorList>
    </citation>
    <scope>NUCLEOTIDE SEQUENCE</scope>
</reference>
<feature type="region of interest" description="Disordered" evidence="1">
    <location>
        <begin position="32"/>
        <end position="54"/>
    </location>
</feature>
<protein>
    <submittedName>
        <fullName evidence="2">Uncharacterized protein</fullName>
    </submittedName>
</protein>
<accession>A0A9N7VC30</accession>
<gene>
    <name evidence="2" type="ORF">PLEPLA_LOCUS37543</name>
</gene>
<dbReference type="Proteomes" id="UP001153269">
    <property type="component" value="Unassembled WGS sequence"/>
</dbReference>
<dbReference type="EMBL" id="CADEAL010004030">
    <property type="protein sequence ID" value="CAB1449857.1"/>
    <property type="molecule type" value="Genomic_DNA"/>
</dbReference>
<dbReference type="AlphaFoldDB" id="A0A9N7VC30"/>
<sequence>MVFDMVPRKKERKKTPVWAEEKPRILSVLKFDSEVQDPGRQKANGGGGQKGTDGRSVVFFFYCQRSKGTKYSAAPDQS</sequence>
<evidence type="ECO:0000256" key="1">
    <source>
        <dbReference type="SAM" id="MobiDB-lite"/>
    </source>
</evidence>
<keyword evidence="3" id="KW-1185">Reference proteome</keyword>